<organism evidence="10 11">
    <name type="scientific">Brassica oleracea var. oleracea</name>
    <dbReference type="NCBI Taxonomy" id="109376"/>
    <lineage>
        <taxon>Eukaryota</taxon>
        <taxon>Viridiplantae</taxon>
        <taxon>Streptophyta</taxon>
        <taxon>Embryophyta</taxon>
        <taxon>Tracheophyta</taxon>
        <taxon>Spermatophyta</taxon>
        <taxon>Magnoliopsida</taxon>
        <taxon>eudicotyledons</taxon>
        <taxon>Gunneridae</taxon>
        <taxon>Pentapetalae</taxon>
        <taxon>rosids</taxon>
        <taxon>malvids</taxon>
        <taxon>Brassicales</taxon>
        <taxon>Brassicaceae</taxon>
        <taxon>Brassiceae</taxon>
        <taxon>Brassica</taxon>
    </lineage>
</organism>
<dbReference type="EC" id="2.7.11.1" evidence="8"/>
<evidence type="ECO:0000256" key="8">
    <source>
        <dbReference type="RuleBase" id="RU369005"/>
    </source>
</evidence>
<dbReference type="InterPro" id="IPR058209">
    <property type="entry name" value="TPR_BSK1_C"/>
</dbReference>
<keyword evidence="11" id="KW-1185">Reference proteome</keyword>
<sequence length="117" mass="14006">MNLRRRKNKSTDSFEEWMEEVKDIQEVRKHGDQAFLEQDFETAIHCYSQFIDSRRTVYPSVSARRSLCYLFCNQPDRALYDGMIAQEVFPDWPTAFYLQSVALYIQIKYDHLILLIL</sequence>
<keyword evidence="3 8" id="KW-0808">Transferase</keyword>
<evidence type="ECO:0000256" key="6">
    <source>
        <dbReference type="ARBA" id="ARBA00022840"/>
    </source>
</evidence>
<comment type="similarity">
    <text evidence="8">Belongs to the protein kinase superfamily. Ser/Thr protein kinase family.</text>
</comment>
<dbReference type="SUPFAM" id="SSF48452">
    <property type="entry name" value="TPR-like"/>
    <property type="match status" value="1"/>
</dbReference>
<keyword evidence="1 8" id="KW-1003">Cell membrane</keyword>
<dbReference type="GO" id="GO:0005886">
    <property type="term" value="C:plasma membrane"/>
    <property type="evidence" value="ECO:0007669"/>
    <property type="project" value="UniProtKB-SubCell"/>
</dbReference>
<dbReference type="EnsemblPlants" id="Bo6g120060.1">
    <property type="protein sequence ID" value="Bo6g120060.1"/>
    <property type="gene ID" value="Bo6g120060"/>
</dbReference>
<dbReference type="Gene3D" id="1.25.40.10">
    <property type="entry name" value="Tetratricopeptide repeat domain"/>
    <property type="match status" value="1"/>
</dbReference>
<evidence type="ECO:0000256" key="7">
    <source>
        <dbReference type="ARBA" id="ARBA00023136"/>
    </source>
</evidence>
<comment type="function">
    <text evidence="8">Serine/threonine kinase that acts as positive regulator of brassinosteroid (BR) signaling downstream of the receptor kinase BRI1.</text>
</comment>
<keyword evidence="5 8" id="KW-0418">Kinase</keyword>
<evidence type="ECO:0000256" key="5">
    <source>
        <dbReference type="ARBA" id="ARBA00022777"/>
    </source>
</evidence>
<evidence type="ECO:0000256" key="3">
    <source>
        <dbReference type="ARBA" id="ARBA00022679"/>
    </source>
</evidence>
<dbReference type="HOGENOM" id="CLU_2088199_0_0_1"/>
<dbReference type="eggNOG" id="ENOG502QQT6">
    <property type="taxonomic scope" value="Eukaryota"/>
</dbReference>
<keyword evidence="2 8" id="KW-0723">Serine/threonine-protein kinase</keyword>
<accession>A0A0D3D111</accession>
<evidence type="ECO:0000313" key="10">
    <source>
        <dbReference type="EnsemblPlants" id="Bo6g120060.1"/>
    </source>
</evidence>
<comment type="catalytic activity">
    <reaction evidence="8">
        <text>L-seryl-[protein] + ATP = O-phospho-L-seryl-[protein] + ADP + H(+)</text>
        <dbReference type="Rhea" id="RHEA:17989"/>
        <dbReference type="Rhea" id="RHEA-COMP:9863"/>
        <dbReference type="Rhea" id="RHEA-COMP:11604"/>
        <dbReference type="ChEBI" id="CHEBI:15378"/>
        <dbReference type="ChEBI" id="CHEBI:29999"/>
        <dbReference type="ChEBI" id="CHEBI:30616"/>
        <dbReference type="ChEBI" id="CHEBI:83421"/>
        <dbReference type="ChEBI" id="CHEBI:456216"/>
        <dbReference type="EC" id="2.7.11.1"/>
    </reaction>
</comment>
<dbReference type="GO" id="GO:0004674">
    <property type="term" value="F:protein serine/threonine kinase activity"/>
    <property type="evidence" value="ECO:0007669"/>
    <property type="project" value="UniProtKB-UniRule"/>
</dbReference>
<keyword evidence="7 8" id="KW-0472">Membrane</keyword>
<dbReference type="GO" id="GO:0005524">
    <property type="term" value="F:ATP binding"/>
    <property type="evidence" value="ECO:0007669"/>
    <property type="project" value="UniProtKB-UniRule"/>
</dbReference>
<evidence type="ECO:0000256" key="4">
    <source>
        <dbReference type="ARBA" id="ARBA00022741"/>
    </source>
</evidence>
<comment type="subunit">
    <text evidence="8">Interacts with BRI1.</text>
</comment>
<keyword evidence="4 8" id="KW-0547">Nucleotide-binding</keyword>
<comment type="subcellular location">
    <subcellularLocation>
        <location evidence="8">Cell membrane</location>
        <topology evidence="8">Lipid-anchor</topology>
    </subcellularLocation>
</comment>
<feature type="domain" description="Serine/threonine-protein kinase BSK1-like TPR repeats" evidence="9">
    <location>
        <begin position="10"/>
        <end position="100"/>
    </location>
</feature>
<dbReference type="Proteomes" id="UP000032141">
    <property type="component" value="Chromosome C6"/>
</dbReference>
<evidence type="ECO:0000259" key="9">
    <source>
        <dbReference type="Pfam" id="PF25575"/>
    </source>
</evidence>
<keyword evidence="8" id="KW-0519">Myristate</keyword>
<dbReference type="Gramene" id="Bo6g120060.1">
    <property type="protein sequence ID" value="Bo6g120060.1"/>
    <property type="gene ID" value="Bo6g120060"/>
</dbReference>
<evidence type="ECO:0000256" key="1">
    <source>
        <dbReference type="ARBA" id="ARBA00022475"/>
    </source>
</evidence>
<dbReference type="AlphaFoldDB" id="A0A0D3D111"/>
<dbReference type="OMA" id="FETAIHC"/>
<name>A0A0D3D111_BRAOL</name>
<dbReference type="PANTHER" id="PTHR45863:SF39">
    <property type="entry name" value="SERINE_THREONINE-PROTEIN KINASE BSK"/>
    <property type="match status" value="1"/>
</dbReference>
<dbReference type="PANTHER" id="PTHR45863">
    <property type="entry name" value="SERINE/THREONINE-PROTEIN KINASE BSK5"/>
    <property type="match status" value="1"/>
</dbReference>
<dbReference type="Pfam" id="PF25575">
    <property type="entry name" value="TPR_BSK1_C"/>
    <property type="match status" value="1"/>
</dbReference>
<reference evidence="10 11" key="1">
    <citation type="journal article" date="2014" name="Genome Biol.">
        <title>Transcriptome and methylome profiling reveals relics of genome dominance in the mesopolyploid Brassica oleracea.</title>
        <authorList>
            <person name="Parkin I.A."/>
            <person name="Koh C."/>
            <person name="Tang H."/>
            <person name="Robinson S.J."/>
            <person name="Kagale S."/>
            <person name="Clarke W.E."/>
            <person name="Town C.D."/>
            <person name="Nixon J."/>
            <person name="Krishnakumar V."/>
            <person name="Bidwell S.L."/>
            <person name="Denoeud F."/>
            <person name="Belcram H."/>
            <person name="Links M.G."/>
            <person name="Just J."/>
            <person name="Clarke C."/>
            <person name="Bender T."/>
            <person name="Huebert T."/>
            <person name="Mason A.S."/>
            <person name="Pires J.C."/>
            <person name="Barker G."/>
            <person name="Moore J."/>
            <person name="Walley P.G."/>
            <person name="Manoli S."/>
            <person name="Batley J."/>
            <person name="Edwards D."/>
            <person name="Nelson M.N."/>
            <person name="Wang X."/>
            <person name="Paterson A.H."/>
            <person name="King G."/>
            <person name="Bancroft I."/>
            <person name="Chalhoub B."/>
            <person name="Sharpe A.G."/>
        </authorList>
    </citation>
    <scope>NUCLEOTIDE SEQUENCE</scope>
    <source>
        <strain evidence="10 11">cv. TO1000</strain>
    </source>
</reference>
<evidence type="ECO:0000313" key="11">
    <source>
        <dbReference type="Proteomes" id="UP000032141"/>
    </source>
</evidence>
<dbReference type="GO" id="GO:0009742">
    <property type="term" value="P:brassinosteroid mediated signaling pathway"/>
    <property type="evidence" value="ECO:0007669"/>
    <property type="project" value="UniProtKB-UniRule"/>
</dbReference>
<proteinExistence type="inferred from homology"/>
<dbReference type="STRING" id="109376.A0A0D3D111"/>
<reference evidence="10" key="2">
    <citation type="submission" date="2015-03" db="UniProtKB">
        <authorList>
            <consortium name="EnsemblPlants"/>
        </authorList>
    </citation>
    <scope>IDENTIFICATION</scope>
</reference>
<dbReference type="GO" id="GO:0106310">
    <property type="term" value="F:protein serine kinase activity"/>
    <property type="evidence" value="ECO:0007669"/>
    <property type="project" value="UniProtKB-UniRule"/>
</dbReference>
<dbReference type="InterPro" id="IPR045845">
    <property type="entry name" value="BSK"/>
</dbReference>
<evidence type="ECO:0000256" key="2">
    <source>
        <dbReference type="ARBA" id="ARBA00022527"/>
    </source>
</evidence>
<keyword evidence="8" id="KW-0449">Lipoprotein</keyword>
<protein>
    <recommendedName>
        <fullName evidence="8">Serine/threonine-protein kinase BSK</fullName>
        <ecNumber evidence="8">2.7.11.1</ecNumber>
    </recommendedName>
    <alternativeName>
        <fullName evidence="8">Brassinosteroid-signaling kinase</fullName>
    </alternativeName>
</protein>
<comment type="catalytic activity">
    <reaction evidence="8">
        <text>L-threonyl-[protein] + ATP = O-phospho-L-threonyl-[protein] + ADP + H(+)</text>
        <dbReference type="Rhea" id="RHEA:46608"/>
        <dbReference type="Rhea" id="RHEA-COMP:11060"/>
        <dbReference type="Rhea" id="RHEA-COMP:11605"/>
        <dbReference type="ChEBI" id="CHEBI:15378"/>
        <dbReference type="ChEBI" id="CHEBI:30013"/>
        <dbReference type="ChEBI" id="CHEBI:30616"/>
        <dbReference type="ChEBI" id="CHEBI:61977"/>
        <dbReference type="ChEBI" id="CHEBI:456216"/>
        <dbReference type="EC" id="2.7.11.1"/>
    </reaction>
</comment>
<dbReference type="InterPro" id="IPR011990">
    <property type="entry name" value="TPR-like_helical_dom_sf"/>
</dbReference>
<keyword evidence="8" id="KW-1070">Brassinosteroid signaling pathway</keyword>
<dbReference type="SMR" id="A0A0D3D111"/>
<keyword evidence="6 8" id="KW-0067">ATP-binding</keyword>